<feature type="signal peptide" evidence="1">
    <location>
        <begin position="1"/>
        <end position="24"/>
    </location>
</feature>
<sequence length="345" mass="36453">MMTSLSAPALVVSLALALAGGVSAKDPLLGVKLASGASATVLVGTELIQGLDSRKSMTVALCGRSSCCRVQISGYYNGHPGQVDTLLQDYNNLNSIGSYSWVQRETDSLKLASWLPENDTMVLAVSNNHQVLTVAMADGLFGRSSRSVTLQCRPDETQLLVESSNVGSNRIQDKDKVAMRGPVLSSSEQVTLTMALGSRCNGYSGYSLVVGLCTDNECATVVITTPNSASSGNLAFGSGITRSNNPNDDSYVTYQETPGSGTWSVASYDFSVAFHPDGLLQVWLKPDTVAQVPLPAGWDTGAGLELKALHGCGSFSYSKEVSGTKSRRNLPKPIFPTPIRVSSQL</sequence>
<gene>
    <name evidence="2" type="ORF">KUF71_016801</name>
</gene>
<evidence type="ECO:0000313" key="3">
    <source>
        <dbReference type="Proteomes" id="UP001219518"/>
    </source>
</evidence>
<organism evidence="2 3">
    <name type="scientific">Frankliniella fusca</name>
    <dbReference type="NCBI Taxonomy" id="407009"/>
    <lineage>
        <taxon>Eukaryota</taxon>
        <taxon>Metazoa</taxon>
        <taxon>Ecdysozoa</taxon>
        <taxon>Arthropoda</taxon>
        <taxon>Hexapoda</taxon>
        <taxon>Insecta</taxon>
        <taxon>Pterygota</taxon>
        <taxon>Neoptera</taxon>
        <taxon>Paraneoptera</taxon>
        <taxon>Thysanoptera</taxon>
        <taxon>Terebrantia</taxon>
        <taxon>Thripoidea</taxon>
        <taxon>Thripidae</taxon>
        <taxon>Frankliniella</taxon>
    </lineage>
</organism>
<evidence type="ECO:0000256" key="1">
    <source>
        <dbReference type="SAM" id="SignalP"/>
    </source>
</evidence>
<dbReference type="AlphaFoldDB" id="A0AAE1HW61"/>
<name>A0AAE1HW61_9NEOP</name>
<reference evidence="2" key="2">
    <citation type="journal article" date="2023" name="BMC Genomics">
        <title>Pest status, molecular evolution, and epigenetic factors derived from the genome assembly of Frankliniella fusca, a thysanopteran phytovirus vector.</title>
        <authorList>
            <person name="Catto M.A."/>
            <person name="Labadie P.E."/>
            <person name="Jacobson A.L."/>
            <person name="Kennedy G.G."/>
            <person name="Srinivasan R."/>
            <person name="Hunt B.G."/>
        </authorList>
    </citation>
    <scope>NUCLEOTIDE SEQUENCE</scope>
    <source>
        <strain evidence="2">PL_HMW_Pooled</strain>
    </source>
</reference>
<keyword evidence="3" id="KW-1185">Reference proteome</keyword>
<feature type="chain" id="PRO_5041998849" evidence="1">
    <location>
        <begin position="25"/>
        <end position="345"/>
    </location>
</feature>
<comment type="caution">
    <text evidence="2">The sequence shown here is derived from an EMBL/GenBank/DDBJ whole genome shotgun (WGS) entry which is preliminary data.</text>
</comment>
<protein>
    <submittedName>
        <fullName evidence="2">Pyridoxine 5'-phosphate synthase</fullName>
    </submittedName>
</protein>
<reference evidence="2" key="1">
    <citation type="submission" date="2021-07" db="EMBL/GenBank/DDBJ databases">
        <authorList>
            <person name="Catto M.A."/>
            <person name="Jacobson A."/>
            <person name="Kennedy G."/>
            <person name="Labadie P."/>
            <person name="Hunt B.G."/>
            <person name="Srinivasan R."/>
        </authorList>
    </citation>
    <scope>NUCLEOTIDE SEQUENCE</scope>
    <source>
        <strain evidence="2">PL_HMW_Pooled</strain>
        <tissue evidence="2">Head</tissue>
    </source>
</reference>
<accession>A0AAE1HW61</accession>
<keyword evidence="1" id="KW-0732">Signal</keyword>
<dbReference type="Proteomes" id="UP001219518">
    <property type="component" value="Unassembled WGS sequence"/>
</dbReference>
<dbReference type="EMBL" id="JAHWGI010001331">
    <property type="protein sequence ID" value="KAK3928554.1"/>
    <property type="molecule type" value="Genomic_DNA"/>
</dbReference>
<proteinExistence type="predicted"/>
<evidence type="ECO:0000313" key="2">
    <source>
        <dbReference type="EMBL" id="KAK3928554.1"/>
    </source>
</evidence>